<name>A0A8X6RIU2_TRICX</name>
<dbReference type="AlphaFoldDB" id="A0A8X6RIU2"/>
<proteinExistence type="predicted"/>
<gene>
    <name evidence="1" type="ORF">TNCV_2083631</name>
</gene>
<protein>
    <submittedName>
        <fullName evidence="1">Uncharacterized protein</fullName>
    </submittedName>
</protein>
<comment type="caution">
    <text evidence="1">The sequence shown here is derived from an EMBL/GenBank/DDBJ whole genome shotgun (WGS) entry which is preliminary data.</text>
</comment>
<dbReference type="Proteomes" id="UP000887159">
    <property type="component" value="Unassembled WGS sequence"/>
</dbReference>
<keyword evidence="2" id="KW-1185">Reference proteome</keyword>
<organism evidence="1 2">
    <name type="scientific">Trichonephila clavipes</name>
    <name type="common">Golden silk orbweaver</name>
    <name type="synonym">Nephila clavipes</name>
    <dbReference type="NCBI Taxonomy" id="2585209"/>
    <lineage>
        <taxon>Eukaryota</taxon>
        <taxon>Metazoa</taxon>
        <taxon>Ecdysozoa</taxon>
        <taxon>Arthropoda</taxon>
        <taxon>Chelicerata</taxon>
        <taxon>Arachnida</taxon>
        <taxon>Araneae</taxon>
        <taxon>Araneomorphae</taxon>
        <taxon>Entelegynae</taxon>
        <taxon>Araneoidea</taxon>
        <taxon>Nephilidae</taxon>
        <taxon>Trichonephila</taxon>
    </lineage>
</organism>
<accession>A0A8X6RIU2</accession>
<sequence>MSAGTGEYFRPLQFHSEIMEVEKRGVAIYRLFEEFYRAKSYCHLRAQLAMSKSGVGITSIAIDRWTPKTFWGDHLEILAGRRVAGRQPPPQTLQELERALLEEWGRIPELVINSLIDSMPQRKKRKKYFNERILRIDWLAYSPDVDLIEHIWDIQGRWATFTKQLGSSVSTEVGFLMSVNPYDVQVEKLECEGLIQTCMGKRLLDLKSETEKKVK</sequence>
<dbReference type="EMBL" id="BMAU01021189">
    <property type="protein sequence ID" value="GFX95783.1"/>
    <property type="molecule type" value="Genomic_DNA"/>
</dbReference>
<reference evidence="1" key="1">
    <citation type="submission" date="2020-08" db="EMBL/GenBank/DDBJ databases">
        <title>Multicomponent nature underlies the extraordinary mechanical properties of spider dragline silk.</title>
        <authorList>
            <person name="Kono N."/>
            <person name="Nakamura H."/>
            <person name="Mori M."/>
            <person name="Yoshida Y."/>
            <person name="Ohtoshi R."/>
            <person name="Malay A.D."/>
            <person name="Moran D.A.P."/>
            <person name="Tomita M."/>
            <person name="Numata K."/>
            <person name="Arakawa K."/>
        </authorList>
    </citation>
    <scope>NUCLEOTIDE SEQUENCE</scope>
</reference>
<evidence type="ECO:0000313" key="1">
    <source>
        <dbReference type="EMBL" id="GFX95783.1"/>
    </source>
</evidence>
<evidence type="ECO:0000313" key="2">
    <source>
        <dbReference type="Proteomes" id="UP000887159"/>
    </source>
</evidence>